<accession>A0A8S5Q3F1</accession>
<sequence length="53" mass="6052">MTTSNKGFDIMTGLYTTRYYARKACPGDCVVVKVDGGYMIMTASNYNIWRCQR</sequence>
<protein>
    <submittedName>
        <fullName evidence="1">Uncharacterized protein</fullName>
    </submittedName>
</protein>
<evidence type="ECO:0000313" key="1">
    <source>
        <dbReference type="EMBL" id="DAE13666.1"/>
    </source>
</evidence>
<dbReference type="EMBL" id="BK015568">
    <property type="protein sequence ID" value="DAE13666.1"/>
    <property type="molecule type" value="Genomic_DNA"/>
</dbReference>
<name>A0A8S5Q3F1_9CAUD</name>
<reference evidence="1" key="1">
    <citation type="journal article" date="2021" name="Proc. Natl. Acad. Sci. U.S.A.">
        <title>A Catalog of Tens of Thousands of Viruses from Human Metagenomes Reveals Hidden Associations with Chronic Diseases.</title>
        <authorList>
            <person name="Tisza M.J."/>
            <person name="Buck C.B."/>
        </authorList>
    </citation>
    <scope>NUCLEOTIDE SEQUENCE</scope>
    <source>
        <strain evidence="1">CtQqU1</strain>
    </source>
</reference>
<organism evidence="1">
    <name type="scientific">Siphoviridae sp. ctQqU1</name>
    <dbReference type="NCBI Taxonomy" id="2825496"/>
    <lineage>
        <taxon>Viruses</taxon>
        <taxon>Duplodnaviria</taxon>
        <taxon>Heunggongvirae</taxon>
        <taxon>Uroviricota</taxon>
        <taxon>Caudoviricetes</taxon>
    </lineage>
</organism>
<proteinExistence type="predicted"/>